<dbReference type="Pfam" id="PF25981">
    <property type="entry name" value="HTH_Cic_C"/>
    <property type="match status" value="1"/>
</dbReference>
<evidence type="ECO:0000313" key="8">
    <source>
        <dbReference type="Proteomes" id="UP000079169"/>
    </source>
</evidence>
<dbReference type="GO" id="GO:0000977">
    <property type="term" value="F:RNA polymerase II transcription regulatory region sequence-specific DNA binding"/>
    <property type="evidence" value="ECO:0007669"/>
    <property type="project" value="TreeGrafter"/>
</dbReference>
<keyword evidence="8" id="KW-1185">Reference proteome</keyword>
<evidence type="ECO:0000313" key="9">
    <source>
        <dbReference type="RefSeq" id="XP_026686882.1"/>
    </source>
</evidence>
<evidence type="ECO:0000256" key="1">
    <source>
        <dbReference type="ARBA" id="ARBA00022553"/>
    </source>
</evidence>
<keyword evidence="3" id="KW-0238">DNA-binding</keyword>
<feature type="compositionally biased region" description="Basic and acidic residues" evidence="6">
    <location>
        <begin position="488"/>
        <end position="506"/>
    </location>
</feature>
<dbReference type="GO" id="GO:0000981">
    <property type="term" value="F:DNA-binding transcription factor activity, RNA polymerase II-specific"/>
    <property type="evidence" value="ECO:0007669"/>
    <property type="project" value="TreeGrafter"/>
</dbReference>
<feature type="compositionally biased region" description="Low complexity" evidence="6">
    <location>
        <begin position="768"/>
        <end position="780"/>
    </location>
</feature>
<feature type="compositionally biased region" description="Low complexity" evidence="6">
    <location>
        <begin position="403"/>
        <end position="427"/>
    </location>
</feature>
<feature type="region of interest" description="Disordered" evidence="6">
    <location>
        <begin position="272"/>
        <end position="364"/>
    </location>
</feature>
<dbReference type="GO" id="GO:0005634">
    <property type="term" value="C:nucleus"/>
    <property type="evidence" value="ECO:0007669"/>
    <property type="project" value="TreeGrafter"/>
</dbReference>
<feature type="region of interest" description="Disordered" evidence="6">
    <location>
        <begin position="757"/>
        <end position="812"/>
    </location>
</feature>
<dbReference type="InterPro" id="IPR058606">
    <property type="entry name" value="HTH_Cic_C"/>
</dbReference>
<dbReference type="InterPro" id="IPR052412">
    <property type="entry name" value="CC-Dev_Transcription_Reg"/>
</dbReference>
<feature type="region of interest" description="Disordered" evidence="6">
    <location>
        <begin position="476"/>
        <end position="509"/>
    </location>
</feature>
<evidence type="ECO:0000256" key="3">
    <source>
        <dbReference type="ARBA" id="ARBA00023125"/>
    </source>
</evidence>
<feature type="compositionally biased region" description="Basic and acidic residues" evidence="6">
    <location>
        <begin position="272"/>
        <end position="285"/>
    </location>
</feature>
<keyword evidence="5" id="KW-0539">Nucleus</keyword>
<dbReference type="STRING" id="121845.A0A3Q0JEF9"/>
<feature type="region of interest" description="Disordered" evidence="6">
    <location>
        <begin position="635"/>
        <end position="704"/>
    </location>
</feature>
<evidence type="ECO:0000256" key="2">
    <source>
        <dbReference type="ARBA" id="ARBA00023015"/>
    </source>
</evidence>
<dbReference type="PaxDb" id="121845-A0A3Q0JEF9"/>
<feature type="compositionally biased region" description="Polar residues" evidence="6">
    <location>
        <begin position="291"/>
        <end position="309"/>
    </location>
</feature>
<gene>
    <name evidence="9" type="primary">LOC103519638</name>
</gene>
<reference evidence="9" key="1">
    <citation type="submission" date="2025-08" db="UniProtKB">
        <authorList>
            <consortium name="RefSeq"/>
        </authorList>
    </citation>
    <scope>IDENTIFICATION</scope>
</reference>
<keyword evidence="1" id="KW-0597">Phosphoprotein</keyword>
<proteinExistence type="predicted"/>
<dbReference type="RefSeq" id="XP_026686882.1">
    <property type="nucleotide sequence ID" value="XM_026831081.1"/>
</dbReference>
<accession>A0A3Q0JEF9</accession>
<keyword evidence="2" id="KW-0805">Transcription regulation</keyword>
<evidence type="ECO:0000259" key="7">
    <source>
        <dbReference type="Pfam" id="PF25981"/>
    </source>
</evidence>
<dbReference type="PANTHER" id="PTHR13059">
    <property type="entry name" value="HMG-BOX TRANSCRIPTION FACTOR BBX"/>
    <property type="match status" value="1"/>
</dbReference>
<feature type="compositionally biased region" description="Low complexity" evidence="6">
    <location>
        <begin position="310"/>
        <end position="322"/>
    </location>
</feature>
<feature type="non-terminal residue" evidence="9">
    <location>
        <position position="999"/>
    </location>
</feature>
<sequence>MQDLLSKVKFNHQTESSANLQPPAPPRQITTTQIIKTTNNVVQQVIVHPTELLPVLPPMDSLTTGNNLVMTGSVKHNNNNVATSYSTSTSVLAGTEARVLWMARIHRGTLKPRPTTLRIEPGSLADLILMKLRRLICWWQMKKYTDINLHEWIDHRVLAKRNSVYLPGVIRKADSGSVIWVEFDYYEGTLVPFPDVLSHGKYDIISDASPSFGQVTKGTRVCLRTSVELSEDVDQPGTFLPKFIKIAQTVRSVFQIICLEDSEIDLKCKEKVTDSDSESHSDVENKLYPQQRFSPASAALNTSSSMTGLNSVPNSTTSSNNSIKSPLDITCRPKPIKARLPSSGSSEREVSTSPSKEPTALSYPYHSPVNPVGLSAFQPTGGAFKTMPASPKVVKSSEFSSSSTLAWTPPASSSSTNPPVSNPSQTSHPSSVRPSPPKLSSHQTVTTSFRYIPATTRPLTSVKLTNQSVPSLALRTDTANLRFSQPKPAEDVSPHKEDSPRTDIPKSDAQQTYQTQHVTLTLLPVSDAGASFNLLLKPATSTNQQLVTSSNETTVQYLLHPTGRLSNIYSTGFQIPISSESLGNVKQPTTPTVIVSKQSNIEMQNASVAAANAELMQQADKNKDSEQQKYRNFNLSQQQQQQVHQQQQQNSSQPSQNHQEQRHMDSGAPNVPYQRSHEMDTSEPPGGGQENKGTGPQTSHFKKDKDLETEPMAKSFLFSFKQQNDLQTAESNRNHEDSQENGQTFILAPTPAQLGKAPLQRRQSMGVNVNSPSNSNSNESYQRSSAITEAPTKKDEAADQGEGYEEATEHTELKADEEMCWDSFESSPMNKKSFFKKNIEDGMDKVLEQVNFEMKFSSLPEFKPEECQSPSAIVPSSPHVFNSHSFRKKQHQQILTPQLKINDLDINCSESISNASTPKTAKLVGSTFFGPDFNAEVFKANEAPDSLEPASPRTPKTPGSSRDAEKGHRRVLEQRRNLVLQLFQEQGIFPTTQSTSSFQ</sequence>
<organism evidence="8 9">
    <name type="scientific">Diaphorina citri</name>
    <name type="common">Asian citrus psyllid</name>
    <dbReference type="NCBI Taxonomy" id="121845"/>
    <lineage>
        <taxon>Eukaryota</taxon>
        <taxon>Metazoa</taxon>
        <taxon>Ecdysozoa</taxon>
        <taxon>Arthropoda</taxon>
        <taxon>Hexapoda</taxon>
        <taxon>Insecta</taxon>
        <taxon>Pterygota</taxon>
        <taxon>Neoptera</taxon>
        <taxon>Paraneoptera</taxon>
        <taxon>Hemiptera</taxon>
        <taxon>Sternorrhyncha</taxon>
        <taxon>Psylloidea</taxon>
        <taxon>Psyllidae</taxon>
        <taxon>Diaphorininae</taxon>
        <taxon>Diaphorina</taxon>
    </lineage>
</organism>
<protein>
    <submittedName>
        <fullName evidence="9">Transcription factor capicua</fullName>
    </submittedName>
</protein>
<dbReference type="Proteomes" id="UP000079169">
    <property type="component" value="Unplaced"/>
</dbReference>
<keyword evidence="4" id="KW-0804">Transcription</keyword>
<feature type="compositionally biased region" description="Low complexity" evidence="6">
    <location>
        <begin position="341"/>
        <end position="355"/>
    </location>
</feature>
<feature type="compositionally biased region" description="Polar residues" evidence="6">
    <location>
        <begin position="428"/>
        <end position="445"/>
    </location>
</feature>
<dbReference type="GeneID" id="103519638"/>
<dbReference type="PANTHER" id="PTHR13059:SF13">
    <property type="entry name" value="PROTEIN CAPICUA HOMOLOG"/>
    <property type="match status" value="1"/>
</dbReference>
<name>A0A3Q0JEF9_DIACI</name>
<feature type="domain" description="Protein capicua homolog-like C-terminal tri-helical" evidence="7">
    <location>
        <begin position="970"/>
        <end position="999"/>
    </location>
</feature>
<evidence type="ECO:0000256" key="5">
    <source>
        <dbReference type="ARBA" id="ARBA00023242"/>
    </source>
</evidence>
<feature type="compositionally biased region" description="Low complexity" evidence="6">
    <location>
        <begin position="636"/>
        <end position="658"/>
    </location>
</feature>
<dbReference type="AlphaFoldDB" id="A0A3Q0JEF9"/>
<feature type="region of interest" description="Disordered" evidence="6">
    <location>
        <begin position="403"/>
        <end position="445"/>
    </location>
</feature>
<feature type="compositionally biased region" description="Basic and acidic residues" evidence="6">
    <location>
        <begin position="962"/>
        <end position="971"/>
    </location>
</feature>
<evidence type="ECO:0000256" key="6">
    <source>
        <dbReference type="SAM" id="MobiDB-lite"/>
    </source>
</evidence>
<feature type="region of interest" description="Disordered" evidence="6">
    <location>
        <begin position="941"/>
        <end position="971"/>
    </location>
</feature>
<evidence type="ECO:0000256" key="4">
    <source>
        <dbReference type="ARBA" id="ARBA00023163"/>
    </source>
</evidence>
<dbReference type="KEGG" id="dci:103519638"/>